<comment type="caution">
    <text evidence="4">The sequence shown here is derived from an EMBL/GenBank/DDBJ whole genome shotgun (WGS) entry which is preliminary data.</text>
</comment>
<dbReference type="InterPro" id="IPR040441">
    <property type="entry name" value="CFA20/CFAP20DC"/>
</dbReference>
<accession>A0AAD8YTC9</accession>
<keyword evidence="5" id="KW-1185">Reference proteome</keyword>
<dbReference type="GO" id="GO:0006633">
    <property type="term" value="P:fatty acid biosynthetic process"/>
    <property type="evidence" value="ECO:0007669"/>
    <property type="project" value="InterPro"/>
</dbReference>
<evidence type="ECO:0000259" key="3">
    <source>
        <dbReference type="PROSITE" id="PS52004"/>
    </source>
</evidence>
<gene>
    <name evidence="4" type="ORF">P4O66_018889</name>
</gene>
<dbReference type="AlphaFoldDB" id="A0AAD8YTC9"/>
<dbReference type="SMART" id="SM00825">
    <property type="entry name" value="PKS_KS"/>
    <property type="match status" value="1"/>
</dbReference>
<keyword evidence="2" id="KW-0808">Transferase</keyword>
<dbReference type="InterPro" id="IPR014030">
    <property type="entry name" value="Ketoacyl_synth_N"/>
</dbReference>
<protein>
    <recommendedName>
        <fullName evidence="1">beta-ketoacyl-[acyl-carrier-protein] synthase I</fullName>
        <ecNumber evidence="1">2.3.1.41</ecNumber>
    </recommendedName>
</protein>
<dbReference type="Proteomes" id="UP001239994">
    <property type="component" value="Unassembled WGS sequence"/>
</dbReference>
<dbReference type="InterPro" id="IPR018201">
    <property type="entry name" value="Ketoacyl_synth_AS"/>
</dbReference>
<evidence type="ECO:0000256" key="2">
    <source>
        <dbReference type="ARBA" id="ARBA00022679"/>
    </source>
</evidence>
<dbReference type="InterPro" id="IPR020841">
    <property type="entry name" value="PKS_Beta-ketoAc_synthase_dom"/>
</dbReference>
<dbReference type="EMBL" id="JAROKS010000026">
    <property type="protein sequence ID" value="KAK1785529.1"/>
    <property type="molecule type" value="Genomic_DNA"/>
</dbReference>
<dbReference type="InterPro" id="IPR016039">
    <property type="entry name" value="Thiolase-like"/>
</dbReference>
<dbReference type="InterPro" id="IPR007714">
    <property type="entry name" value="CFA20_dom"/>
</dbReference>
<dbReference type="Gene3D" id="3.40.47.10">
    <property type="match status" value="1"/>
</dbReference>
<dbReference type="PROSITE" id="PS00606">
    <property type="entry name" value="KS3_1"/>
    <property type="match status" value="1"/>
</dbReference>
<dbReference type="SUPFAM" id="SSF53901">
    <property type="entry name" value="Thiolase-like"/>
    <property type="match status" value="1"/>
</dbReference>
<dbReference type="GO" id="GO:0004315">
    <property type="term" value="F:3-oxoacyl-[acyl-carrier-protein] synthase activity"/>
    <property type="evidence" value="ECO:0007669"/>
    <property type="project" value="UniProtKB-EC"/>
</dbReference>
<evidence type="ECO:0000256" key="1">
    <source>
        <dbReference type="ARBA" id="ARBA00013191"/>
    </source>
</evidence>
<sequence>MSLAYCQKLSLKYYGRALSNVKSCTSIKTNQRRYNNRSTDNSPRRVVITGIGLVSPLGTGTSLPWQRLIDGESGIVALDSEEYKVTPCKVAARVPRGDGKGEFKEEAFASRGEINSMSPATVMALGAAQLALEDCGWYPKSPEEQWNTGVAVGMGMVSLEEIARTATAFQERGYSKVSPFFVPRILVNMAAGHISIKHKLKGPNHAASTACTTGAHAIGDAARFIAHGDAVAMVAGGTEACISPLSIAGFARARALSTSWNQQPRLASRPFHPEREGFVMGEGAAVVVLEKYSHAIERGARVYAEVLGYGLSGDASHITAPTADGDGAFRNNVMFKNTFQSGFLSILYSIGSKPLQIWDKKVRNGHIKRITDNDIQSLVLEVEGTNVSTTYITCPADPKKTLGIKLPFLVMIIKNLKKYFTFEVQVLDDKNVRRRFRASNYQSTTRVKPFICTMPMRLDDGWNQIQFNLSDFTRRAYGTNYIETLRVQIHANCRIRRVYFSDRLYAEDELPAEFKLYLPVQNKAKQ</sequence>
<dbReference type="InterPro" id="IPR000794">
    <property type="entry name" value="Beta-ketoacyl_synthase"/>
</dbReference>
<feature type="domain" description="Ketosynthase family 3 (KS3)" evidence="3">
    <location>
        <begin position="43"/>
        <end position="526"/>
    </location>
</feature>
<organism evidence="4 5">
    <name type="scientific">Electrophorus voltai</name>
    <dbReference type="NCBI Taxonomy" id="2609070"/>
    <lineage>
        <taxon>Eukaryota</taxon>
        <taxon>Metazoa</taxon>
        <taxon>Chordata</taxon>
        <taxon>Craniata</taxon>
        <taxon>Vertebrata</taxon>
        <taxon>Euteleostomi</taxon>
        <taxon>Actinopterygii</taxon>
        <taxon>Neopterygii</taxon>
        <taxon>Teleostei</taxon>
        <taxon>Ostariophysi</taxon>
        <taxon>Gymnotiformes</taxon>
        <taxon>Gymnotoidei</taxon>
        <taxon>Gymnotidae</taxon>
        <taxon>Electrophorus</taxon>
    </lineage>
</organism>
<name>A0AAD8YTC9_9TELE</name>
<evidence type="ECO:0000313" key="5">
    <source>
        <dbReference type="Proteomes" id="UP001239994"/>
    </source>
</evidence>
<dbReference type="EC" id="2.3.1.41" evidence="1"/>
<reference evidence="4" key="1">
    <citation type="submission" date="2023-03" db="EMBL/GenBank/DDBJ databases">
        <title>Electrophorus voltai genome.</title>
        <authorList>
            <person name="Bian C."/>
        </authorList>
    </citation>
    <scope>NUCLEOTIDE SEQUENCE</scope>
    <source>
        <strain evidence="4">CB-2022</strain>
        <tissue evidence="4">Muscle</tissue>
    </source>
</reference>
<dbReference type="PANTHER" id="PTHR12458">
    <property type="entry name" value="ORF PROTEIN"/>
    <property type="match status" value="1"/>
</dbReference>
<dbReference type="FunFam" id="3.40.47.10:FF:000024">
    <property type="entry name" value="3-oxoacyl-[acyl-carrier-protein] synthase, mitochondrial"/>
    <property type="match status" value="1"/>
</dbReference>
<dbReference type="Pfam" id="PF00109">
    <property type="entry name" value="ketoacyl-synt"/>
    <property type="match status" value="1"/>
</dbReference>
<evidence type="ECO:0000313" key="4">
    <source>
        <dbReference type="EMBL" id="KAK1785529.1"/>
    </source>
</evidence>
<dbReference type="CDD" id="cd00834">
    <property type="entry name" value="KAS_I_II"/>
    <property type="match status" value="1"/>
</dbReference>
<proteinExistence type="predicted"/>
<dbReference type="Pfam" id="PF05018">
    <property type="entry name" value="CFA20_dom"/>
    <property type="match status" value="1"/>
</dbReference>
<dbReference type="PROSITE" id="PS52004">
    <property type="entry name" value="KS3_2"/>
    <property type="match status" value="1"/>
</dbReference>